<evidence type="ECO:0000313" key="2">
    <source>
        <dbReference type="EMBL" id="KAJ8393149.1"/>
    </source>
</evidence>
<feature type="compositionally biased region" description="Polar residues" evidence="1">
    <location>
        <begin position="33"/>
        <end position="52"/>
    </location>
</feature>
<proteinExistence type="predicted"/>
<evidence type="ECO:0000256" key="1">
    <source>
        <dbReference type="SAM" id="MobiDB-lite"/>
    </source>
</evidence>
<sequence>MGLQLEGYMIHAVVTPPSRPAHLRRTSPCLQELRQSSLSSPRGRSPAQQGQRQAKRRPHPLCYGNQDHAPSP</sequence>
<dbReference type="EMBL" id="JAINUG010000140">
    <property type="protein sequence ID" value="KAJ8393149.1"/>
    <property type="molecule type" value="Genomic_DNA"/>
</dbReference>
<name>A0AAD7WEM3_9TELE</name>
<keyword evidence="3" id="KW-1185">Reference proteome</keyword>
<feature type="region of interest" description="Disordered" evidence="1">
    <location>
        <begin position="32"/>
        <end position="72"/>
    </location>
</feature>
<reference evidence="2" key="1">
    <citation type="journal article" date="2023" name="Science">
        <title>Genome structures resolve the early diversification of teleost fishes.</title>
        <authorList>
            <person name="Parey E."/>
            <person name="Louis A."/>
            <person name="Montfort J."/>
            <person name="Bouchez O."/>
            <person name="Roques C."/>
            <person name="Iampietro C."/>
            <person name="Lluch J."/>
            <person name="Castinel A."/>
            <person name="Donnadieu C."/>
            <person name="Desvignes T."/>
            <person name="Floi Bucao C."/>
            <person name="Jouanno E."/>
            <person name="Wen M."/>
            <person name="Mejri S."/>
            <person name="Dirks R."/>
            <person name="Jansen H."/>
            <person name="Henkel C."/>
            <person name="Chen W.J."/>
            <person name="Zahm M."/>
            <person name="Cabau C."/>
            <person name="Klopp C."/>
            <person name="Thompson A.W."/>
            <person name="Robinson-Rechavi M."/>
            <person name="Braasch I."/>
            <person name="Lecointre G."/>
            <person name="Bobe J."/>
            <person name="Postlethwait J.H."/>
            <person name="Berthelot C."/>
            <person name="Roest Crollius H."/>
            <person name="Guiguen Y."/>
        </authorList>
    </citation>
    <scope>NUCLEOTIDE SEQUENCE</scope>
    <source>
        <strain evidence="2">NC1722</strain>
    </source>
</reference>
<dbReference type="AlphaFoldDB" id="A0AAD7WEM3"/>
<comment type="caution">
    <text evidence="2">The sequence shown here is derived from an EMBL/GenBank/DDBJ whole genome shotgun (WGS) entry which is preliminary data.</text>
</comment>
<protein>
    <submittedName>
        <fullName evidence="2">Uncharacterized protein</fullName>
    </submittedName>
</protein>
<accession>A0AAD7WEM3</accession>
<dbReference type="Proteomes" id="UP001221898">
    <property type="component" value="Unassembled WGS sequence"/>
</dbReference>
<organism evidence="2 3">
    <name type="scientific">Aldrovandia affinis</name>
    <dbReference type="NCBI Taxonomy" id="143900"/>
    <lineage>
        <taxon>Eukaryota</taxon>
        <taxon>Metazoa</taxon>
        <taxon>Chordata</taxon>
        <taxon>Craniata</taxon>
        <taxon>Vertebrata</taxon>
        <taxon>Euteleostomi</taxon>
        <taxon>Actinopterygii</taxon>
        <taxon>Neopterygii</taxon>
        <taxon>Teleostei</taxon>
        <taxon>Notacanthiformes</taxon>
        <taxon>Halosauridae</taxon>
        <taxon>Aldrovandia</taxon>
    </lineage>
</organism>
<gene>
    <name evidence="2" type="ORF">AAFF_G00068320</name>
</gene>
<evidence type="ECO:0000313" key="3">
    <source>
        <dbReference type="Proteomes" id="UP001221898"/>
    </source>
</evidence>